<keyword evidence="2" id="KW-0479">Metal-binding</keyword>
<evidence type="ECO:0000313" key="12">
    <source>
        <dbReference type="Proteomes" id="UP001174677"/>
    </source>
</evidence>
<dbReference type="PROSITE" id="PS00028">
    <property type="entry name" value="ZINC_FINGER_C2H2_1"/>
    <property type="match status" value="1"/>
</dbReference>
<gene>
    <name evidence="11" type="ORF">P3X46_008900</name>
</gene>
<dbReference type="Gene3D" id="3.30.160.60">
    <property type="entry name" value="Classic Zinc Finger"/>
    <property type="match status" value="1"/>
</dbReference>
<keyword evidence="4" id="KW-0862">Zinc</keyword>
<evidence type="ECO:0000256" key="8">
    <source>
        <dbReference type="PROSITE-ProRule" id="PRU00042"/>
    </source>
</evidence>
<keyword evidence="12" id="KW-1185">Reference proteome</keyword>
<keyword evidence="5" id="KW-0805">Transcription regulation</keyword>
<protein>
    <recommendedName>
        <fullName evidence="10">C2H2-type domain-containing protein</fullName>
    </recommendedName>
</protein>
<evidence type="ECO:0000256" key="4">
    <source>
        <dbReference type="ARBA" id="ARBA00022833"/>
    </source>
</evidence>
<feature type="domain" description="C2H2-type" evidence="10">
    <location>
        <begin position="31"/>
        <end position="58"/>
    </location>
</feature>
<evidence type="ECO:0000256" key="3">
    <source>
        <dbReference type="ARBA" id="ARBA00022771"/>
    </source>
</evidence>
<keyword evidence="7" id="KW-0539">Nucleus</keyword>
<dbReference type="InterPro" id="IPR013087">
    <property type="entry name" value="Znf_C2H2_type"/>
</dbReference>
<name>A0ABQ9MMJ6_HEVBR</name>
<evidence type="ECO:0000256" key="1">
    <source>
        <dbReference type="ARBA" id="ARBA00004123"/>
    </source>
</evidence>
<feature type="region of interest" description="Disordered" evidence="9">
    <location>
        <begin position="99"/>
        <end position="149"/>
    </location>
</feature>
<keyword evidence="3 8" id="KW-0863">Zinc-finger</keyword>
<dbReference type="PROSITE" id="PS50157">
    <property type="entry name" value="ZINC_FINGER_C2H2_2"/>
    <property type="match status" value="1"/>
</dbReference>
<dbReference type="PANTHER" id="PTHR45801">
    <property type="entry name" value="OS07G0101800 PROTEIN"/>
    <property type="match status" value="1"/>
</dbReference>
<dbReference type="InterPro" id="IPR052426">
    <property type="entry name" value="Plant_dev_regulator"/>
</dbReference>
<proteinExistence type="predicted"/>
<dbReference type="Proteomes" id="UP001174677">
    <property type="component" value="Chromosome 5"/>
</dbReference>
<accession>A0ABQ9MMJ6</accession>
<evidence type="ECO:0000313" key="11">
    <source>
        <dbReference type="EMBL" id="KAJ9180687.1"/>
    </source>
</evidence>
<keyword evidence="6" id="KW-0804">Transcription</keyword>
<dbReference type="EMBL" id="JARPOI010000005">
    <property type="protein sequence ID" value="KAJ9180687.1"/>
    <property type="molecule type" value="Genomic_DNA"/>
</dbReference>
<dbReference type="SUPFAM" id="SSF57667">
    <property type="entry name" value="beta-beta-alpha zinc fingers"/>
    <property type="match status" value="1"/>
</dbReference>
<evidence type="ECO:0000256" key="9">
    <source>
        <dbReference type="SAM" id="MobiDB-lite"/>
    </source>
</evidence>
<dbReference type="SMART" id="SM00355">
    <property type="entry name" value="ZnF_C2H2"/>
    <property type="match status" value="1"/>
</dbReference>
<evidence type="ECO:0000256" key="7">
    <source>
        <dbReference type="ARBA" id="ARBA00023242"/>
    </source>
</evidence>
<dbReference type="Pfam" id="PF13912">
    <property type="entry name" value="zf-C2H2_6"/>
    <property type="match status" value="1"/>
</dbReference>
<comment type="caution">
    <text evidence="11">The sequence shown here is derived from an EMBL/GenBank/DDBJ whole genome shotgun (WGS) entry which is preliminary data.</text>
</comment>
<evidence type="ECO:0000259" key="10">
    <source>
        <dbReference type="PROSITE" id="PS50157"/>
    </source>
</evidence>
<reference evidence="11" key="1">
    <citation type="journal article" date="2023" name="Plant Biotechnol. J.">
        <title>Chromosome-level wild Hevea brasiliensis genome provides new tools for genomic-assisted breeding and valuable loci to elevate rubber yield.</title>
        <authorList>
            <person name="Cheng H."/>
            <person name="Song X."/>
            <person name="Hu Y."/>
            <person name="Wu T."/>
            <person name="Yang Q."/>
            <person name="An Z."/>
            <person name="Feng S."/>
            <person name="Deng Z."/>
            <person name="Wu W."/>
            <person name="Zeng X."/>
            <person name="Tu M."/>
            <person name="Wang X."/>
            <person name="Huang H."/>
        </authorList>
    </citation>
    <scope>NUCLEOTIDE SEQUENCE</scope>
    <source>
        <strain evidence="11">MT/VB/25A 57/8</strain>
    </source>
</reference>
<evidence type="ECO:0000256" key="6">
    <source>
        <dbReference type="ARBA" id="ARBA00023163"/>
    </source>
</evidence>
<evidence type="ECO:0000256" key="5">
    <source>
        <dbReference type="ARBA" id="ARBA00023015"/>
    </source>
</evidence>
<organism evidence="11 12">
    <name type="scientific">Hevea brasiliensis</name>
    <name type="common">Para rubber tree</name>
    <name type="synonym">Siphonia brasiliensis</name>
    <dbReference type="NCBI Taxonomy" id="3981"/>
    <lineage>
        <taxon>Eukaryota</taxon>
        <taxon>Viridiplantae</taxon>
        <taxon>Streptophyta</taxon>
        <taxon>Embryophyta</taxon>
        <taxon>Tracheophyta</taxon>
        <taxon>Spermatophyta</taxon>
        <taxon>Magnoliopsida</taxon>
        <taxon>eudicotyledons</taxon>
        <taxon>Gunneridae</taxon>
        <taxon>Pentapetalae</taxon>
        <taxon>rosids</taxon>
        <taxon>fabids</taxon>
        <taxon>Malpighiales</taxon>
        <taxon>Euphorbiaceae</taxon>
        <taxon>Crotonoideae</taxon>
        <taxon>Micrandreae</taxon>
        <taxon>Hevea</taxon>
    </lineage>
</organism>
<evidence type="ECO:0000256" key="2">
    <source>
        <dbReference type="ARBA" id="ARBA00022723"/>
    </source>
</evidence>
<comment type="subcellular location">
    <subcellularLocation>
        <location evidence="1">Nucleus</location>
    </subcellularLocation>
</comment>
<dbReference type="PANTHER" id="PTHR45801:SF111">
    <property type="entry name" value="C2H2 AND C2HC ZINC FINGERS SUPERFAMILY PROTEIN"/>
    <property type="match status" value="1"/>
</dbReference>
<sequence>MDVNQSSIGKSDEQMMWSLDDHWGSGIARSYTCSFCKKGFSNAQALGGHMNIHRKDRAKLREASDENLLSLDITKSMNPANPADHPQQVSEDKNLLVLESSEEGSSVPKTSYSLSLEDDAGTPGNKGATFSADAKVGNWPDGDEDKNMKLSHRPTAQIIELDLELRLGPEPHETSSTRNTREFF</sequence>
<dbReference type="InterPro" id="IPR036236">
    <property type="entry name" value="Znf_C2H2_sf"/>
</dbReference>